<protein>
    <submittedName>
        <fullName evidence="1">Uncharacterized protein</fullName>
    </submittedName>
</protein>
<name>A0A9E8CTE8_9HYPH</name>
<proteinExistence type="predicted"/>
<gene>
    <name evidence="1" type="ORF">NWE54_08590</name>
</gene>
<reference evidence="1" key="1">
    <citation type="submission" date="2022-08" db="EMBL/GenBank/DDBJ databases">
        <title>Complete Genome Sequences of 2 Bosea sp. soil isolates.</title>
        <authorList>
            <person name="Alvarez Arevalo M."/>
            <person name="Sterndorff E.B."/>
            <person name="Faurdal D."/>
            <person name="Joergensen T.S."/>
            <person name="Weber T."/>
        </authorList>
    </citation>
    <scope>NUCLEOTIDE SEQUENCE</scope>
    <source>
        <strain evidence="1">NBC_00436</strain>
    </source>
</reference>
<dbReference type="EMBL" id="CP102774">
    <property type="protein sequence ID" value="UZF88828.1"/>
    <property type="molecule type" value="Genomic_DNA"/>
</dbReference>
<dbReference type="REBASE" id="671370">
    <property type="entry name" value="Bsp436ORF8585P"/>
</dbReference>
<sequence>MPTTIEPLYISLIKKLDSAAPNDLMGDETSKRLLNLVVASRSYLATTNKISLSSKISGKGYFMFEDAGRRKDSRPVNEALYVDDLDSATLKKLMDCDVAGMTSEEITKYVYTCAIAYCCSADLLKTSDQKTPGTFFEVLIGHLVARALGVNPDRQITAPTLDQVVTLPTDFVFDLGPGKNRVHLPTKISTRERVVQVWAHQRVLDGMHGVARFKGVLVAMAETNKQKKDASVVEVCLPNQWTAYQMYIAQMFRVYYLDIPQKYLALKDRYPFIQVKPFGDFFFEIEKIEKSSLA</sequence>
<evidence type="ECO:0000313" key="1">
    <source>
        <dbReference type="EMBL" id="UZF88828.1"/>
    </source>
</evidence>
<dbReference type="AlphaFoldDB" id="A0A9E8CTE8"/>
<organism evidence="1">
    <name type="scientific">Bosea sp. NBC_00436</name>
    <dbReference type="NCBI Taxonomy" id="2969620"/>
    <lineage>
        <taxon>Bacteria</taxon>
        <taxon>Pseudomonadati</taxon>
        <taxon>Pseudomonadota</taxon>
        <taxon>Alphaproteobacteria</taxon>
        <taxon>Hyphomicrobiales</taxon>
        <taxon>Boseaceae</taxon>
        <taxon>Bosea</taxon>
    </lineage>
</organism>
<accession>A0A9E8CTE8</accession>